<dbReference type="GO" id="GO:0006685">
    <property type="term" value="P:sphingomyelin catabolic process"/>
    <property type="evidence" value="ECO:0007669"/>
    <property type="project" value="TreeGrafter"/>
</dbReference>
<feature type="transmembrane region" description="Helical" evidence="5">
    <location>
        <begin position="619"/>
        <end position="637"/>
    </location>
</feature>
<dbReference type="GO" id="GO:0046513">
    <property type="term" value="P:ceramide biosynthetic process"/>
    <property type="evidence" value="ECO:0007669"/>
    <property type="project" value="TreeGrafter"/>
</dbReference>
<sequence length="669" mass="75946">MFQQRPAPTELPPVDDVIAICRDISSNIISTERNVPIAKLIIQKLFRNPHIDLCAILPPPQHYQESPYNHINSLINGNSIFFETVLEDDQLCSDLWDSILHQCEVSGAPTDPAKDSILFQLVAQYVTRMLPCDESASTSMSVPRSPKTIHQTIRTPLQLFRADSPLVNRISIGTVSEFFAVLNSHYSRGSESNYVGDKRQFPAATSSKLLQFYCQNVRNGSIHQCKSIAAYSVFSEIPKNCIANFEYIFRFLLKQFHVFCQHSTGDTEVDSWKLDLMAAAPFKWPLLDFFKSSISQVPTSTVFRDIMMCWLTYARPWRYHNMSSPSDFAPAAKYKQFFEKNIEFYEVVLGKIIKKFAAFEMCEELLTSLRAIVEFAWREPQTLLLLHVQLDIQPHVFELLKQMQVVVRTHMRIIQSENAKNSGFWGSLFPSAEIPRIASSERICNDLLTLLKDSDSYVGTHLMSEMEVTQVGGDANQTVDYARDRHCLSLLNETPKSGLGLPDHFIDSPTNHMVLTPIGQRQVLNREKRFDFSRCAKDDPKAPPRSYELAPAVRLTNALAQKLNDFSFVRSIGEHYSEKTVIGAIVRKVMYPPVPNLDPNATVPAYSARVVRSPPLLRLRFFASYMSIIGIGWFILAYNYGNIFTIVSVIVFALILSVLYLAQIDCGSY</sequence>
<proteinExistence type="predicted"/>
<accession>E3LVA5</accession>
<dbReference type="PANTHER" id="PTHR12988">
    <property type="entry name" value="SPHINGOMYELIN PHOSPHODIESTERASE 4"/>
    <property type="match status" value="1"/>
</dbReference>
<dbReference type="InParanoid" id="E3LVA5"/>
<name>E3LVA5_CAERE</name>
<evidence type="ECO:0000256" key="4">
    <source>
        <dbReference type="ARBA" id="ARBA00023136"/>
    </source>
</evidence>
<dbReference type="EMBL" id="DS268416">
    <property type="protein sequence ID" value="EFP12610.1"/>
    <property type="molecule type" value="Genomic_DNA"/>
</dbReference>
<organism evidence="7">
    <name type="scientific">Caenorhabditis remanei</name>
    <name type="common">Caenorhabditis vulgaris</name>
    <dbReference type="NCBI Taxonomy" id="31234"/>
    <lineage>
        <taxon>Eukaryota</taxon>
        <taxon>Metazoa</taxon>
        <taxon>Ecdysozoa</taxon>
        <taxon>Nematoda</taxon>
        <taxon>Chromadorea</taxon>
        <taxon>Rhabditida</taxon>
        <taxon>Rhabditina</taxon>
        <taxon>Rhabditomorpha</taxon>
        <taxon>Rhabditoidea</taxon>
        <taxon>Rhabditidae</taxon>
        <taxon>Peloderinae</taxon>
        <taxon>Caenorhabditis</taxon>
    </lineage>
</organism>
<keyword evidence="7" id="KW-1185">Reference proteome</keyword>
<dbReference type="AlphaFoldDB" id="E3LVA5"/>
<evidence type="ECO:0000256" key="5">
    <source>
        <dbReference type="SAM" id="Phobius"/>
    </source>
</evidence>
<protein>
    <recommendedName>
        <fullName evidence="8">Sphingomyelin phosphodiesterase 4</fullName>
    </recommendedName>
</protein>
<comment type="subcellular location">
    <subcellularLocation>
        <location evidence="1">Membrane</location>
        <topology evidence="1">Single-pass membrane protein</topology>
    </subcellularLocation>
</comment>
<evidence type="ECO:0000256" key="2">
    <source>
        <dbReference type="ARBA" id="ARBA00022692"/>
    </source>
</evidence>
<evidence type="ECO:0000313" key="7">
    <source>
        <dbReference type="Proteomes" id="UP000008281"/>
    </source>
</evidence>
<dbReference type="STRING" id="31234.E3LVA5"/>
<dbReference type="OrthoDB" id="2359216at2759"/>
<keyword evidence="3 5" id="KW-1133">Transmembrane helix</keyword>
<evidence type="ECO:0000256" key="3">
    <source>
        <dbReference type="ARBA" id="ARBA00022989"/>
    </source>
</evidence>
<dbReference type="InterPro" id="IPR024129">
    <property type="entry name" value="Sphingomy_SMPD4"/>
</dbReference>
<reference evidence="6" key="1">
    <citation type="submission" date="2007-07" db="EMBL/GenBank/DDBJ databases">
        <title>PCAP assembly of the Caenorhabditis remanei genome.</title>
        <authorList>
            <consortium name="The Caenorhabditis remanei Sequencing Consortium"/>
            <person name="Wilson R.K."/>
        </authorList>
    </citation>
    <scope>NUCLEOTIDE SEQUENCE [LARGE SCALE GENOMIC DNA]</scope>
    <source>
        <strain evidence="6">PB4641</strain>
    </source>
</reference>
<evidence type="ECO:0000313" key="6">
    <source>
        <dbReference type="EMBL" id="EFP12610.1"/>
    </source>
</evidence>
<evidence type="ECO:0008006" key="8">
    <source>
        <dbReference type="Google" id="ProtNLM"/>
    </source>
</evidence>
<dbReference type="eggNOG" id="KOG4396">
    <property type="taxonomic scope" value="Eukaryota"/>
</dbReference>
<feature type="transmembrane region" description="Helical" evidence="5">
    <location>
        <begin position="643"/>
        <end position="662"/>
    </location>
</feature>
<dbReference type="OMA" id="THRFDYS"/>
<evidence type="ECO:0000256" key="1">
    <source>
        <dbReference type="ARBA" id="ARBA00004167"/>
    </source>
</evidence>
<dbReference type="PANTHER" id="PTHR12988:SF6">
    <property type="entry name" value="SPHINGOMYELIN PHOSPHODIESTERASE 4"/>
    <property type="match status" value="1"/>
</dbReference>
<dbReference type="FunCoup" id="E3LVA5">
    <property type="interactions" value="237"/>
</dbReference>
<keyword evidence="2 5" id="KW-0812">Transmembrane</keyword>
<dbReference type="GO" id="GO:0046475">
    <property type="term" value="P:glycerophospholipid catabolic process"/>
    <property type="evidence" value="ECO:0007669"/>
    <property type="project" value="TreeGrafter"/>
</dbReference>
<dbReference type="GO" id="GO:0050290">
    <property type="term" value="F:sphingomyelin phosphodiesterase D activity"/>
    <property type="evidence" value="ECO:0007669"/>
    <property type="project" value="InterPro"/>
</dbReference>
<gene>
    <name evidence="6" type="ORF">CRE_29484</name>
</gene>
<dbReference type="Proteomes" id="UP000008281">
    <property type="component" value="Unassembled WGS sequence"/>
</dbReference>
<dbReference type="GO" id="GO:0016020">
    <property type="term" value="C:membrane"/>
    <property type="evidence" value="ECO:0007669"/>
    <property type="project" value="UniProtKB-SubCell"/>
</dbReference>
<keyword evidence="4 5" id="KW-0472">Membrane</keyword>
<dbReference type="Pfam" id="PF14724">
    <property type="entry name" value="mit_SMPDase"/>
    <property type="match status" value="1"/>
</dbReference>
<dbReference type="HOGENOM" id="CLU_028763_0_0_1"/>